<dbReference type="InterPro" id="IPR029052">
    <property type="entry name" value="Metallo-depent_PP-like"/>
</dbReference>
<evidence type="ECO:0000256" key="1">
    <source>
        <dbReference type="SAM" id="MobiDB-lite"/>
    </source>
</evidence>
<name>Q8FLV1_COREF</name>
<dbReference type="KEGG" id="cef:CE2758"/>
<dbReference type="Pfam" id="PF00149">
    <property type="entry name" value="Metallophos"/>
    <property type="match status" value="1"/>
</dbReference>
<reference evidence="3 4" key="1">
    <citation type="journal article" date="2003" name="Genome Res.">
        <title>Comparative complete genome sequence analysis of the amino acid replacements responsible for the thermostability of Corynebacterium efficiens.</title>
        <authorList>
            <person name="Nishio Y."/>
            <person name="Nakamura Y."/>
            <person name="Kawarabayasi Y."/>
            <person name="Usuda Y."/>
            <person name="Kimura E."/>
            <person name="Sugimoto S."/>
            <person name="Matsui K."/>
            <person name="Yamagishi A."/>
            <person name="Kikuchi H."/>
            <person name="Ikeo K."/>
            <person name="Gojobori T."/>
        </authorList>
    </citation>
    <scope>NUCLEOTIDE SEQUENCE [LARGE SCALE GENOMIC DNA]</scope>
    <source>
        <strain evidence="4">DSM 44549 / YS-314 / AJ 12310 / JCM 11189 / NBRC 100395</strain>
    </source>
</reference>
<dbReference type="CDD" id="cd00838">
    <property type="entry name" value="MPP_superfamily"/>
    <property type="match status" value="1"/>
</dbReference>
<evidence type="ECO:0000313" key="4">
    <source>
        <dbReference type="Proteomes" id="UP000001409"/>
    </source>
</evidence>
<dbReference type="EMBL" id="BA000035">
    <property type="protein sequence ID" value="BAC19568.1"/>
    <property type="molecule type" value="Genomic_DNA"/>
</dbReference>
<organism evidence="3 4">
    <name type="scientific">Corynebacterium efficiens (strain DSM 44549 / YS-314 / AJ 12310 / JCM 11189 / NBRC 100395)</name>
    <dbReference type="NCBI Taxonomy" id="196164"/>
    <lineage>
        <taxon>Bacteria</taxon>
        <taxon>Bacillati</taxon>
        <taxon>Actinomycetota</taxon>
        <taxon>Actinomycetes</taxon>
        <taxon>Mycobacteriales</taxon>
        <taxon>Corynebacteriaceae</taxon>
        <taxon>Corynebacterium</taxon>
    </lineage>
</organism>
<dbReference type="GO" id="GO:0016787">
    <property type="term" value="F:hydrolase activity"/>
    <property type="evidence" value="ECO:0007669"/>
    <property type="project" value="InterPro"/>
</dbReference>
<dbReference type="HOGENOM" id="CLU_057759_1_0_11"/>
<dbReference type="PANTHER" id="PTHR36492:SF2">
    <property type="entry name" value="[ACYL-CARRIER-PROTEIN] PHOSPHODIESTERASE PPTH"/>
    <property type="match status" value="1"/>
</dbReference>
<feature type="region of interest" description="Disordered" evidence="1">
    <location>
        <begin position="1"/>
        <end position="21"/>
    </location>
</feature>
<proteinExistence type="predicted"/>
<dbReference type="eggNOG" id="COG1409">
    <property type="taxonomic scope" value="Bacteria"/>
</dbReference>
<keyword evidence="4" id="KW-1185">Reference proteome</keyword>
<feature type="domain" description="Calcineurin-like phosphoesterase" evidence="2">
    <location>
        <begin position="30"/>
        <end position="249"/>
    </location>
</feature>
<accession>Q8FLV1</accession>
<dbReference type="InterPro" id="IPR004843">
    <property type="entry name" value="Calcineurin-like_PHP"/>
</dbReference>
<dbReference type="STRING" id="196164.gene:10743206"/>
<dbReference type="AlphaFoldDB" id="Q8FLV1"/>
<sequence length="287" mass="32578">MARRRRGSSGSTSPGTTRRHRGSWLMPRTLWAVSDLHVTFAENQAVVDKLAPRHPGDWLIVAGDVAERIPDVVRTLGALKQRFDTVIWVPGNHELFNRSSDRVTGRARYRALVGQLRAIGVITPEDPYPVFGRVTVCPLFTLYDYSFRPPGLTAQQAVARASVKLDDEIAIAPYVDIEKWCAERVEYTEDRLKATRGEKVLVNHWPLVIEPTHRLRMRDIALWCGTTATRDWPVKHHAVMAIHGHLHIPVETRVDGISHVEVSLGYPFEQHPPHLARPWPFPVMQIN</sequence>
<dbReference type="SUPFAM" id="SSF56300">
    <property type="entry name" value="Metallo-dependent phosphatases"/>
    <property type="match status" value="1"/>
</dbReference>
<evidence type="ECO:0000313" key="3">
    <source>
        <dbReference type="EMBL" id="BAC19568.1"/>
    </source>
</evidence>
<dbReference type="Proteomes" id="UP000001409">
    <property type="component" value="Chromosome"/>
</dbReference>
<evidence type="ECO:0000259" key="2">
    <source>
        <dbReference type="Pfam" id="PF00149"/>
    </source>
</evidence>
<dbReference type="Gene3D" id="3.60.21.10">
    <property type="match status" value="1"/>
</dbReference>
<dbReference type="PANTHER" id="PTHR36492">
    <property type="match status" value="1"/>
</dbReference>
<dbReference type="InterPro" id="IPR052963">
    <property type="entry name" value="Pantetheine_PDE"/>
</dbReference>
<protein>
    <recommendedName>
        <fullName evidence="2">Calcineurin-like phosphoesterase domain-containing protein</fullName>
    </recommendedName>
</protein>